<dbReference type="AlphaFoldDB" id="E1RG75"/>
<reference evidence="4 5" key="1">
    <citation type="journal article" date="2010" name="Stand. Genomic Sci.">
        <title>Complete genome sequence of Methanoplanus petrolearius type strain (SEBR 4847).</title>
        <authorList>
            <person name="Brambilla E."/>
            <person name="Djao O.D."/>
            <person name="Daligault H."/>
            <person name="Lapidus A."/>
            <person name="Lucas S."/>
            <person name="Hammon N."/>
            <person name="Nolan M."/>
            <person name="Tice H."/>
            <person name="Cheng J.F."/>
            <person name="Han C."/>
            <person name="Tapia R."/>
            <person name="Goodwin L."/>
            <person name="Pitluck S."/>
            <person name="Liolios K."/>
            <person name="Ivanova N."/>
            <person name="Mavromatis K."/>
            <person name="Mikhailova N."/>
            <person name="Pati A."/>
            <person name="Chen A."/>
            <person name="Palaniappan K."/>
            <person name="Land M."/>
            <person name="Hauser L."/>
            <person name="Chang Y.J."/>
            <person name="Jeffries C.D."/>
            <person name="Rohde M."/>
            <person name="Spring S."/>
            <person name="Sikorski J."/>
            <person name="Goker M."/>
            <person name="Woyke T."/>
            <person name="Bristow J."/>
            <person name="Eisen J.A."/>
            <person name="Markowitz V."/>
            <person name="Hugenholtz P."/>
            <person name="Kyrpides N.C."/>
            <person name="Klenk H.P."/>
        </authorList>
    </citation>
    <scope>NUCLEOTIDE SEQUENCE [LARGE SCALE GENOMIC DNA]</scope>
    <source>
        <strain evidence="5">DSM 11571 / OCM 486 / SEBR 4847</strain>
    </source>
</reference>
<dbReference type="KEGG" id="mpi:Mpet_2646"/>
<evidence type="ECO:0000259" key="3">
    <source>
        <dbReference type="Pfam" id="PF00437"/>
    </source>
</evidence>
<dbReference type="Gene3D" id="3.40.50.300">
    <property type="entry name" value="P-loop containing nucleotide triphosphate hydrolases"/>
    <property type="match status" value="1"/>
</dbReference>
<dbReference type="eggNOG" id="arCOG01817">
    <property type="taxonomic scope" value="Archaea"/>
</dbReference>
<sequence>MNYDKEDDHKESRDEGEAGNSDDFFKIVNQIPEKDLKTPDQPPDKKITEKIEKKRRLLFREKKNQNKNSRDDTEKPAEDLGIEELIQRMNGRTQGNNQDNNEILPSICDKDPDDDVVIPATSKTDQDEDQSYSDKDTKEKKSKKKQILPKRQKNENKTVKRIRKEETKPEQENKHSENDDKDLLSRIEEIIESVVSRFVTESIGEMMETIPFDIGETKEPQPVDSLKTVDIAYPVDPPHQYIRVFYDKEDRALRYQVLEPELSRGEEHCLIIIKNAFQKMISTDLKLISGEKREEYLHARFSSIIEIFGLKLTEDQRNKIFFHMRKQYLGYDRIDSMMKDRYIEDISCNGAEMDLYVQHRTFGPIRTNIRFENVELNNFVLKLAQISGRHISLLQPIRDITLPDGSRGNLTLGGEVTKKGSTFTIRKFRSNPISAIELMDYGTIGSEQLAFLWLLMEYKRSLLVSGGTASGKTTLLNVLCSFIPIDYKVVSIEDTAELNLMHPNWLQSITRTGFGGSSDAGSPSGIGGGGGGKAPGDISLYDLLIAALRQRPEFILVGEVRGSESFTLFQAIAVGHAAMGTIHAGTMDELLSRIESNPMNVPRSLFCNLDAVIFPMQIKRGELSIRRVVSIVEILELDRDTHDLVTNTVFKWNPEEDAFVFSGKSYLFDKIRETFGVDTAFLLNEMKDRAYVLEWMKKTRVRDYREALKVIRMYYKDKEELFKNIEDGNTKPWIRIQNNKTGEQVSLTTT</sequence>
<dbReference type="Gene3D" id="3.30.450.370">
    <property type="match status" value="1"/>
</dbReference>
<dbReference type="Pfam" id="PF00437">
    <property type="entry name" value="T2SSE"/>
    <property type="match status" value="1"/>
</dbReference>
<dbReference type="InterPro" id="IPR050921">
    <property type="entry name" value="T4SS_GSP_E_ATPase"/>
</dbReference>
<dbReference type="CDD" id="cd01130">
    <property type="entry name" value="VirB11-like_ATPase"/>
    <property type="match status" value="1"/>
</dbReference>
<dbReference type="OrthoDB" id="33500at2157"/>
<evidence type="ECO:0000256" key="1">
    <source>
        <dbReference type="ARBA" id="ARBA00006611"/>
    </source>
</evidence>
<comment type="similarity">
    <text evidence="1">Belongs to the GSP E family.</text>
</comment>
<evidence type="ECO:0000313" key="4">
    <source>
        <dbReference type="EMBL" id="ADN37389.1"/>
    </source>
</evidence>
<dbReference type="PANTHER" id="PTHR30486:SF6">
    <property type="entry name" value="TYPE IV PILUS RETRACTATION ATPASE PILT"/>
    <property type="match status" value="1"/>
</dbReference>
<feature type="compositionally biased region" description="Basic and acidic residues" evidence="2">
    <location>
        <begin position="152"/>
        <end position="181"/>
    </location>
</feature>
<gene>
    <name evidence="4" type="ordered locus">Mpet_2646</name>
</gene>
<dbReference type="GeneID" id="9745139"/>
<dbReference type="PANTHER" id="PTHR30486">
    <property type="entry name" value="TWITCHING MOTILITY PROTEIN PILT"/>
    <property type="match status" value="1"/>
</dbReference>
<dbReference type="RefSeq" id="WP_013330562.1">
    <property type="nucleotide sequence ID" value="NC_014507.1"/>
</dbReference>
<dbReference type="SUPFAM" id="SSF52540">
    <property type="entry name" value="P-loop containing nucleoside triphosphate hydrolases"/>
    <property type="match status" value="1"/>
</dbReference>
<organism evidence="4 5">
    <name type="scientific">Methanolacinia petrolearia (strain DSM 11571 / OCM 486 / SEBR 4847)</name>
    <name type="common">Methanoplanus petrolearius</name>
    <dbReference type="NCBI Taxonomy" id="679926"/>
    <lineage>
        <taxon>Archaea</taxon>
        <taxon>Methanobacteriati</taxon>
        <taxon>Methanobacteriota</taxon>
        <taxon>Stenosarchaea group</taxon>
        <taxon>Methanomicrobia</taxon>
        <taxon>Methanomicrobiales</taxon>
        <taxon>Methanomicrobiaceae</taxon>
        <taxon>Methanolacinia</taxon>
    </lineage>
</organism>
<feature type="compositionally biased region" description="Basic and acidic residues" evidence="2">
    <location>
        <begin position="1"/>
        <end position="16"/>
    </location>
</feature>
<accession>E1RG75</accession>
<dbReference type="STRING" id="679926.Mpet_2646"/>
<dbReference type="InterPro" id="IPR027417">
    <property type="entry name" value="P-loop_NTPase"/>
</dbReference>
<dbReference type="EMBL" id="CP002117">
    <property type="protein sequence ID" value="ADN37389.1"/>
    <property type="molecule type" value="Genomic_DNA"/>
</dbReference>
<dbReference type="GO" id="GO:0016887">
    <property type="term" value="F:ATP hydrolysis activity"/>
    <property type="evidence" value="ECO:0007669"/>
    <property type="project" value="InterPro"/>
</dbReference>
<feature type="domain" description="Bacterial type II secretion system protein E" evidence="3">
    <location>
        <begin position="395"/>
        <end position="596"/>
    </location>
</feature>
<evidence type="ECO:0000313" key="5">
    <source>
        <dbReference type="Proteomes" id="UP000006565"/>
    </source>
</evidence>
<feature type="region of interest" description="Disordered" evidence="2">
    <location>
        <begin position="1"/>
        <end position="181"/>
    </location>
</feature>
<dbReference type="HOGENOM" id="CLU_005379_2_0_2"/>
<dbReference type="Proteomes" id="UP000006565">
    <property type="component" value="Chromosome"/>
</dbReference>
<protein>
    <submittedName>
        <fullName evidence="4">Type II secretion system protein E</fullName>
    </submittedName>
</protein>
<feature type="compositionally biased region" description="Basic residues" evidence="2">
    <location>
        <begin position="140"/>
        <end position="151"/>
    </location>
</feature>
<keyword evidence="5" id="KW-1185">Reference proteome</keyword>
<feature type="compositionally biased region" description="Polar residues" evidence="2">
    <location>
        <begin position="90"/>
        <end position="103"/>
    </location>
</feature>
<dbReference type="InterPro" id="IPR001482">
    <property type="entry name" value="T2SS/T4SS_dom"/>
</dbReference>
<name>E1RG75_METP4</name>
<feature type="compositionally biased region" description="Basic and acidic residues" evidence="2">
    <location>
        <begin position="32"/>
        <end position="78"/>
    </location>
</feature>
<evidence type="ECO:0000256" key="2">
    <source>
        <dbReference type="SAM" id="MobiDB-lite"/>
    </source>
</evidence>
<proteinExistence type="inferred from homology"/>
<dbReference type="Gene3D" id="1.10.390.40">
    <property type="match status" value="1"/>
</dbReference>